<accession>A0ABQ4RTA4</accession>
<reference evidence="1" key="1">
    <citation type="journal article" date="2021" name="Front. Microbiol.">
        <title>Comprehensive Comparative Genomics and Phenotyping of Methylobacterium Species.</title>
        <authorList>
            <person name="Alessa O."/>
            <person name="Ogura Y."/>
            <person name="Fujitani Y."/>
            <person name="Takami H."/>
            <person name="Hayashi T."/>
            <person name="Sahin N."/>
            <person name="Tani A."/>
        </authorList>
    </citation>
    <scope>NUCLEOTIDE SEQUENCE</scope>
    <source>
        <strain evidence="1">DSM 19015</strain>
    </source>
</reference>
<dbReference type="RefSeq" id="WP_238242596.1">
    <property type="nucleotide sequence ID" value="NZ_BPQP01000008.1"/>
</dbReference>
<evidence type="ECO:0000313" key="2">
    <source>
        <dbReference type="Proteomes" id="UP001055125"/>
    </source>
</evidence>
<evidence type="ECO:0000313" key="1">
    <source>
        <dbReference type="EMBL" id="GJD93388.1"/>
    </source>
</evidence>
<protein>
    <submittedName>
        <fullName evidence="1">Uncharacterized protein</fullName>
    </submittedName>
</protein>
<organism evidence="1 2">
    <name type="scientific">Methylobacterium iners</name>
    <dbReference type="NCBI Taxonomy" id="418707"/>
    <lineage>
        <taxon>Bacteria</taxon>
        <taxon>Pseudomonadati</taxon>
        <taxon>Pseudomonadota</taxon>
        <taxon>Alphaproteobacteria</taxon>
        <taxon>Hyphomicrobiales</taxon>
        <taxon>Methylobacteriaceae</taxon>
        <taxon>Methylobacterium</taxon>
    </lineage>
</organism>
<reference evidence="1" key="2">
    <citation type="submission" date="2021-08" db="EMBL/GenBank/DDBJ databases">
        <authorList>
            <person name="Tani A."/>
            <person name="Ola A."/>
            <person name="Ogura Y."/>
            <person name="Katsura K."/>
            <person name="Hayashi T."/>
        </authorList>
    </citation>
    <scope>NUCLEOTIDE SEQUENCE</scope>
    <source>
        <strain evidence="1">DSM 19015</strain>
    </source>
</reference>
<dbReference type="EMBL" id="BPQP01000008">
    <property type="protein sequence ID" value="GJD93388.1"/>
    <property type="molecule type" value="Genomic_DNA"/>
</dbReference>
<keyword evidence="2" id="KW-1185">Reference proteome</keyword>
<gene>
    <name evidence="1" type="ORF">OCOJLMKI_0582</name>
</gene>
<proteinExistence type="predicted"/>
<comment type="caution">
    <text evidence="1">The sequence shown here is derived from an EMBL/GenBank/DDBJ whole genome shotgun (WGS) entry which is preliminary data.</text>
</comment>
<dbReference type="Proteomes" id="UP001055125">
    <property type="component" value="Unassembled WGS sequence"/>
</dbReference>
<sequence length="62" mass="7049">MAAEFDCCECGRRIIAIAAAAPPELPLCAHCLTLPGWFRLPEVREQFDPDHDGREVWERELP</sequence>
<name>A0ABQ4RTA4_9HYPH</name>